<dbReference type="AlphaFoldDB" id="A0AAP0GAG2"/>
<evidence type="ECO:0000256" key="1">
    <source>
        <dbReference type="SAM" id="SignalP"/>
    </source>
</evidence>
<organism evidence="2 3">
    <name type="scientific">Platanthera zijinensis</name>
    <dbReference type="NCBI Taxonomy" id="2320716"/>
    <lineage>
        <taxon>Eukaryota</taxon>
        <taxon>Viridiplantae</taxon>
        <taxon>Streptophyta</taxon>
        <taxon>Embryophyta</taxon>
        <taxon>Tracheophyta</taxon>
        <taxon>Spermatophyta</taxon>
        <taxon>Magnoliopsida</taxon>
        <taxon>Liliopsida</taxon>
        <taxon>Asparagales</taxon>
        <taxon>Orchidaceae</taxon>
        <taxon>Orchidoideae</taxon>
        <taxon>Orchideae</taxon>
        <taxon>Orchidinae</taxon>
        <taxon>Platanthera</taxon>
    </lineage>
</organism>
<dbReference type="Proteomes" id="UP001418222">
    <property type="component" value="Unassembled WGS sequence"/>
</dbReference>
<gene>
    <name evidence="2" type="ORF">KSP39_PZI005531</name>
</gene>
<keyword evidence="1" id="KW-0732">Signal</keyword>
<comment type="caution">
    <text evidence="2">The sequence shown here is derived from an EMBL/GenBank/DDBJ whole genome shotgun (WGS) entry which is preliminary data.</text>
</comment>
<reference evidence="2 3" key="1">
    <citation type="journal article" date="2022" name="Nat. Plants">
        <title>Genomes of leafy and leafless Platanthera orchids illuminate the evolution of mycoheterotrophy.</title>
        <authorList>
            <person name="Li M.H."/>
            <person name="Liu K.W."/>
            <person name="Li Z."/>
            <person name="Lu H.C."/>
            <person name="Ye Q.L."/>
            <person name="Zhang D."/>
            <person name="Wang J.Y."/>
            <person name="Li Y.F."/>
            <person name="Zhong Z.M."/>
            <person name="Liu X."/>
            <person name="Yu X."/>
            <person name="Liu D.K."/>
            <person name="Tu X.D."/>
            <person name="Liu B."/>
            <person name="Hao Y."/>
            <person name="Liao X.Y."/>
            <person name="Jiang Y.T."/>
            <person name="Sun W.H."/>
            <person name="Chen J."/>
            <person name="Chen Y.Q."/>
            <person name="Ai Y."/>
            <person name="Zhai J.W."/>
            <person name="Wu S.S."/>
            <person name="Zhou Z."/>
            <person name="Hsiao Y.Y."/>
            <person name="Wu W.L."/>
            <person name="Chen Y.Y."/>
            <person name="Lin Y.F."/>
            <person name="Hsu J.L."/>
            <person name="Li C.Y."/>
            <person name="Wang Z.W."/>
            <person name="Zhao X."/>
            <person name="Zhong W.Y."/>
            <person name="Ma X.K."/>
            <person name="Ma L."/>
            <person name="Huang J."/>
            <person name="Chen G.Z."/>
            <person name="Huang M.Z."/>
            <person name="Huang L."/>
            <person name="Peng D.H."/>
            <person name="Luo Y.B."/>
            <person name="Zou S.Q."/>
            <person name="Chen S.P."/>
            <person name="Lan S."/>
            <person name="Tsai W.C."/>
            <person name="Van de Peer Y."/>
            <person name="Liu Z.J."/>
        </authorList>
    </citation>
    <scope>NUCLEOTIDE SEQUENCE [LARGE SCALE GENOMIC DNA]</scope>
    <source>
        <strain evidence="2">Lor287</strain>
    </source>
</reference>
<evidence type="ECO:0000313" key="3">
    <source>
        <dbReference type="Proteomes" id="UP001418222"/>
    </source>
</evidence>
<accession>A0AAP0GAG2</accession>
<protein>
    <submittedName>
        <fullName evidence="2">Uncharacterized protein</fullName>
    </submittedName>
</protein>
<name>A0AAP0GAG2_9ASPA</name>
<feature type="chain" id="PRO_5042910886" evidence="1">
    <location>
        <begin position="27"/>
        <end position="282"/>
    </location>
</feature>
<feature type="signal peptide" evidence="1">
    <location>
        <begin position="1"/>
        <end position="26"/>
    </location>
</feature>
<evidence type="ECO:0000313" key="2">
    <source>
        <dbReference type="EMBL" id="KAK8948377.1"/>
    </source>
</evidence>
<proteinExistence type="predicted"/>
<sequence length="282" mass="30580">MLSLSCNSVAVEFFSLLLICLEILKASRVSLAIDSGSQTSNPFLLNSLVRTMGRCRGNLSIIVRPSLCTDGRDQLPPCTLAYVLPIAPLLRLEELSGTSLDANLPDLIKGRSLQAITSEGLCYRESSITCEGQVYAQGKMLVSGIYSPSSRDLSSLGIPLEPTPPMVSSSICELMADPRVDSGDSSACLLKLLAAHDLALASAAHREVKRGPGEVRGRVESLENLNTVEGNEGLFLRMLDADERIYEFYTRQNATEDHLYKYGQVAGTVGEANRLEEHICRG</sequence>
<dbReference type="EMBL" id="JBBWWQ010000004">
    <property type="protein sequence ID" value="KAK8948377.1"/>
    <property type="molecule type" value="Genomic_DNA"/>
</dbReference>
<keyword evidence="3" id="KW-1185">Reference proteome</keyword>